<dbReference type="Proteomes" id="UP000443353">
    <property type="component" value="Unassembled WGS sequence"/>
</dbReference>
<dbReference type="Pfam" id="PF07996">
    <property type="entry name" value="T4SS"/>
    <property type="match status" value="1"/>
</dbReference>
<keyword evidence="1" id="KW-0732">Signal</keyword>
<dbReference type="InterPro" id="IPR014158">
    <property type="entry name" value="T4SS_VirB5"/>
</dbReference>
<accession>A0A7X3G7Q0</accession>
<keyword evidence="3" id="KW-1185">Reference proteome</keyword>
<dbReference type="NCBIfam" id="TIGR02791">
    <property type="entry name" value="VirB5"/>
    <property type="match status" value="1"/>
</dbReference>
<reference evidence="2 3" key="1">
    <citation type="submission" date="2019-12" db="EMBL/GenBank/DDBJ databases">
        <authorList>
            <person name="Li C."/>
            <person name="Zhao J."/>
        </authorList>
    </citation>
    <scope>NUCLEOTIDE SEQUENCE [LARGE SCALE GENOMIC DNA]</scope>
    <source>
        <strain evidence="2 3">NEAU-DD11</strain>
    </source>
</reference>
<proteinExistence type="predicted"/>
<dbReference type="CDD" id="cd14262">
    <property type="entry name" value="VirB5_like"/>
    <property type="match status" value="1"/>
</dbReference>
<evidence type="ECO:0000313" key="3">
    <source>
        <dbReference type="Proteomes" id="UP000443353"/>
    </source>
</evidence>
<evidence type="ECO:0000313" key="2">
    <source>
        <dbReference type="EMBL" id="MVW64469.1"/>
    </source>
</evidence>
<feature type="chain" id="PRO_5031139715" evidence="1">
    <location>
        <begin position="23"/>
        <end position="244"/>
    </location>
</feature>
<name>A0A7X3G7Q0_9BURK</name>
<dbReference type="Gene3D" id="1.20.58.430">
    <property type="entry name" value="Type IV secretion system, VirB5-domain"/>
    <property type="match status" value="1"/>
</dbReference>
<dbReference type="RefSeq" id="WP_160410905.1">
    <property type="nucleotide sequence ID" value="NZ_WSES01000016.1"/>
</dbReference>
<evidence type="ECO:0000256" key="1">
    <source>
        <dbReference type="SAM" id="SignalP"/>
    </source>
</evidence>
<dbReference type="SUPFAM" id="SSF101082">
    <property type="entry name" value="Typo IV secretion system protein TraC"/>
    <property type="match status" value="1"/>
</dbReference>
<protein>
    <submittedName>
        <fullName evidence="2">P-type DNA transfer protein VirB5</fullName>
    </submittedName>
</protein>
<feature type="signal peptide" evidence="1">
    <location>
        <begin position="1"/>
        <end position="22"/>
    </location>
</feature>
<comment type="caution">
    <text evidence="2">The sequence shown here is derived from an EMBL/GenBank/DDBJ whole genome shotgun (WGS) entry which is preliminary data.</text>
</comment>
<organism evidence="2 3">
    <name type="scientific">Massilia cellulosiltytica</name>
    <dbReference type="NCBI Taxonomy" id="2683234"/>
    <lineage>
        <taxon>Bacteria</taxon>
        <taxon>Pseudomonadati</taxon>
        <taxon>Pseudomonadota</taxon>
        <taxon>Betaproteobacteria</taxon>
        <taxon>Burkholderiales</taxon>
        <taxon>Oxalobacteraceae</taxon>
        <taxon>Telluria group</taxon>
        <taxon>Massilia</taxon>
    </lineage>
</organism>
<dbReference type="InterPro" id="IPR023220">
    <property type="entry name" value="T4SS_VirB5-domain"/>
</dbReference>
<gene>
    <name evidence="2" type="primary">virB5</name>
    <name evidence="2" type="ORF">GPY61_31595</name>
</gene>
<dbReference type="EMBL" id="WSES01000016">
    <property type="protein sequence ID" value="MVW64469.1"/>
    <property type="molecule type" value="Genomic_DNA"/>
</dbReference>
<dbReference type="AlphaFoldDB" id="A0A7X3G7Q0"/>
<sequence>MKRLFQILITALVLGSSSYAQAGIPVFDAASVAQAIQQVTAWGKQYAQMAQQYTQLVNSYNQAVTTHNSLNGARGMNSLVNDPAVRRYLPNEWSQAMNLINSPGGYTNLQAKINSIRSAAQITGVADTGLDPNSAIARAFVGAQNQAAMNRALSEEGYKQASDRITAIQSLIDKVGDAPEAKDVADLQARIQAEQVMVQNELVKLQLMGQLQQAQRDIMAQQAREISMQSTKSPTGITRFNFTP</sequence>